<dbReference type="GO" id="GO:0016787">
    <property type="term" value="F:hydrolase activity"/>
    <property type="evidence" value="ECO:0007669"/>
    <property type="project" value="UniProtKB-KW"/>
</dbReference>
<accession>A0A1C3NXX0</accession>
<dbReference type="PANTHER" id="PTHR48081:SF8">
    <property type="entry name" value="ALPHA_BETA HYDROLASE FOLD-3 DOMAIN-CONTAINING PROTEIN-RELATED"/>
    <property type="match status" value="1"/>
</dbReference>
<dbReference type="AlphaFoldDB" id="A0A1C3NXX0"/>
<evidence type="ECO:0000313" key="3">
    <source>
        <dbReference type="EMBL" id="SBW22365.1"/>
    </source>
</evidence>
<protein>
    <submittedName>
        <fullName evidence="3">Lipase/esterase</fullName>
    </submittedName>
</protein>
<gene>
    <name evidence="3" type="ORF">FDG2_2522</name>
</gene>
<evidence type="ECO:0000256" key="1">
    <source>
        <dbReference type="ARBA" id="ARBA00022801"/>
    </source>
</evidence>
<evidence type="ECO:0000313" key="4">
    <source>
        <dbReference type="Proteomes" id="UP000199013"/>
    </source>
</evidence>
<dbReference type="EMBL" id="FLUV01001055">
    <property type="protein sequence ID" value="SBW22365.1"/>
    <property type="molecule type" value="Genomic_DNA"/>
</dbReference>
<dbReference type="PANTHER" id="PTHR48081">
    <property type="entry name" value="AB HYDROLASE SUPERFAMILY PROTEIN C4A8.06C"/>
    <property type="match status" value="1"/>
</dbReference>
<dbReference type="Proteomes" id="UP000199013">
    <property type="component" value="Unassembled WGS sequence"/>
</dbReference>
<reference evidence="4" key="1">
    <citation type="submission" date="2016-02" db="EMBL/GenBank/DDBJ databases">
        <authorList>
            <person name="Wibberg D."/>
        </authorList>
    </citation>
    <scope>NUCLEOTIDE SEQUENCE [LARGE SCALE GENOMIC DNA]</scope>
</reference>
<keyword evidence="4" id="KW-1185">Reference proteome</keyword>
<name>A0A1C3NXX0_9ACTN</name>
<dbReference type="Gene3D" id="3.40.50.1820">
    <property type="entry name" value="alpha/beta hydrolase"/>
    <property type="match status" value="1"/>
</dbReference>
<organism evidence="3 4">
    <name type="scientific">Candidatus Protofrankia californiensis</name>
    <dbReference type="NCBI Taxonomy" id="1839754"/>
    <lineage>
        <taxon>Bacteria</taxon>
        <taxon>Bacillati</taxon>
        <taxon>Actinomycetota</taxon>
        <taxon>Actinomycetes</taxon>
        <taxon>Frankiales</taxon>
        <taxon>Frankiaceae</taxon>
        <taxon>Protofrankia</taxon>
    </lineage>
</organism>
<evidence type="ECO:0000259" key="2">
    <source>
        <dbReference type="Pfam" id="PF07859"/>
    </source>
</evidence>
<dbReference type="InterPro" id="IPR013094">
    <property type="entry name" value="AB_hydrolase_3"/>
</dbReference>
<feature type="domain" description="Alpha/beta hydrolase fold-3" evidence="2">
    <location>
        <begin position="1"/>
        <end position="208"/>
    </location>
</feature>
<proteinExistence type="predicted"/>
<keyword evidence="1" id="KW-0378">Hydrolase</keyword>
<dbReference type="InterPro" id="IPR050300">
    <property type="entry name" value="GDXG_lipolytic_enzyme"/>
</dbReference>
<dbReference type="SUPFAM" id="SSF53474">
    <property type="entry name" value="alpha/beta-Hydrolases"/>
    <property type="match status" value="1"/>
</dbReference>
<dbReference type="InterPro" id="IPR029058">
    <property type="entry name" value="AB_hydrolase_fold"/>
</dbReference>
<dbReference type="Pfam" id="PF07859">
    <property type="entry name" value="Abhydrolase_3"/>
    <property type="match status" value="1"/>
</dbReference>
<sequence length="245" mass="27356">MWFHGGAWMVGDVQVHDSLARFLANRARCAVISVDYRLAPEHRYPAAIDDAWAATLWAFKSFDRLAVGGDSAGGNLAAAVAHRARNHGLVLQLQLLVYPVLDYRPDSAEYDDYRKQYQGFAGKSEWGREAQEGIRRIWEIYVPDVTRRHEPDASPLRSDSFGGLAPTVIITAEHDILRGENEDYIARLVAAGVPVKILNYPGQIHGFYAMFAEISDGRDAVQRSVNALRSSLYPELVTGLRHYDG</sequence>